<keyword evidence="2" id="KW-1185">Reference proteome</keyword>
<dbReference type="EMBL" id="MCRM02000018">
    <property type="protein sequence ID" value="PNV74106.1"/>
    <property type="molecule type" value="Genomic_DNA"/>
</dbReference>
<accession>A0ABX4YFT0</accession>
<evidence type="ECO:0000313" key="2">
    <source>
        <dbReference type="Proteomes" id="UP000094669"/>
    </source>
</evidence>
<reference evidence="1" key="1">
    <citation type="submission" date="2018-01" db="EMBL/GenBank/DDBJ databases">
        <title>Genomic characterization of Leptospira inadai serogroup Lyme isolated from captured rat in Brazil and comparative analysis with human reference strain.</title>
        <authorList>
            <person name="Moreno L.Z."/>
            <person name="Loureiro A.P."/>
            <person name="Miraglia F."/>
            <person name="Kremer F.S."/>
            <person name="Eslabao M.R."/>
            <person name="Dellagostin O.A."/>
            <person name="Lilenbaum W."/>
            <person name="Moreno A.M."/>
        </authorList>
    </citation>
    <scope>NUCLEOTIDE SEQUENCE [LARGE SCALE GENOMIC DNA]</scope>
    <source>
        <strain evidence="1">M34/99</strain>
    </source>
</reference>
<dbReference type="Pfam" id="PF13376">
    <property type="entry name" value="OmdA"/>
    <property type="match status" value="1"/>
</dbReference>
<gene>
    <name evidence="1" type="ORF">BES34_015560</name>
</gene>
<name>A0ABX4YFT0_9LEPT</name>
<evidence type="ECO:0000313" key="1">
    <source>
        <dbReference type="EMBL" id="PNV74106.1"/>
    </source>
</evidence>
<protein>
    <submittedName>
        <fullName evidence="1">Bacteriocin-protection protein</fullName>
    </submittedName>
</protein>
<dbReference type="RefSeq" id="WP_010417739.1">
    <property type="nucleotide sequence ID" value="NZ_MCRM02000018.1"/>
</dbReference>
<proteinExistence type="predicted"/>
<organism evidence="1 2">
    <name type="scientific">Leptospira inadai serovar Lyme</name>
    <dbReference type="NCBI Taxonomy" id="293084"/>
    <lineage>
        <taxon>Bacteria</taxon>
        <taxon>Pseudomonadati</taxon>
        <taxon>Spirochaetota</taxon>
        <taxon>Spirochaetia</taxon>
        <taxon>Leptospirales</taxon>
        <taxon>Leptospiraceae</taxon>
        <taxon>Leptospira</taxon>
    </lineage>
</organism>
<dbReference type="Proteomes" id="UP000094669">
    <property type="component" value="Unassembled WGS sequence"/>
</dbReference>
<sequence>MKEESKEIPTTEFRSRKEWEKWLKGNHSAVLGIWLKFAKKDSGIKTITYEEAIEIALCYGWIDSQKKPLDAQYWLQKFSPRGKKSIWSKINRTKAEELIASGKMKSAGLKAIENARQNGSWEKAYESQGRITVPEDLKQALEKNKKAKAFFETLDSANRYAILFRIHNAKKEETRIKRLTQFVEMLERNEKIHNKKS</sequence>
<comment type="caution">
    <text evidence="1">The sequence shown here is derived from an EMBL/GenBank/DDBJ whole genome shotgun (WGS) entry which is preliminary data.</text>
</comment>